<keyword evidence="1" id="KW-0812">Transmembrane</keyword>
<dbReference type="AlphaFoldDB" id="A0A811V4I8"/>
<feature type="non-terminal residue" evidence="2">
    <location>
        <position position="53"/>
    </location>
</feature>
<keyword evidence="1" id="KW-1133">Transmembrane helix</keyword>
<organism evidence="2 3">
    <name type="scientific">Ceratitis capitata</name>
    <name type="common">Mediterranean fruit fly</name>
    <name type="synonym">Tephritis capitata</name>
    <dbReference type="NCBI Taxonomy" id="7213"/>
    <lineage>
        <taxon>Eukaryota</taxon>
        <taxon>Metazoa</taxon>
        <taxon>Ecdysozoa</taxon>
        <taxon>Arthropoda</taxon>
        <taxon>Hexapoda</taxon>
        <taxon>Insecta</taxon>
        <taxon>Pterygota</taxon>
        <taxon>Neoptera</taxon>
        <taxon>Endopterygota</taxon>
        <taxon>Diptera</taxon>
        <taxon>Brachycera</taxon>
        <taxon>Muscomorpha</taxon>
        <taxon>Tephritoidea</taxon>
        <taxon>Tephritidae</taxon>
        <taxon>Ceratitis</taxon>
        <taxon>Ceratitis</taxon>
    </lineage>
</organism>
<evidence type="ECO:0000313" key="3">
    <source>
        <dbReference type="Proteomes" id="UP000606786"/>
    </source>
</evidence>
<proteinExistence type="predicted"/>
<sequence length="53" mass="5914">LIRGSFSEIDAPKLEHSIRQLLHSYGGSLVTTHLLLFFIFPNPFASCQSDTAH</sequence>
<protein>
    <submittedName>
        <fullName evidence="2">(Mediterranean fruit fly) hypothetical protein</fullName>
    </submittedName>
</protein>
<dbReference type="Proteomes" id="UP000606786">
    <property type="component" value="Unassembled WGS sequence"/>
</dbReference>
<evidence type="ECO:0000256" key="1">
    <source>
        <dbReference type="SAM" id="Phobius"/>
    </source>
</evidence>
<dbReference type="EMBL" id="CAJHJT010000034">
    <property type="protein sequence ID" value="CAD7006359.1"/>
    <property type="molecule type" value="Genomic_DNA"/>
</dbReference>
<name>A0A811V4I8_CERCA</name>
<reference evidence="2" key="1">
    <citation type="submission" date="2020-11" db="EMBL/GenBank/DDBJ databases">
        <authorList>
            <person name="Whitehead M."/>
        </authorList>
    </citation>
    <scope>NUCLEOTIDE SEQUENCE</scope>
    <source>
        <strain evidence="2">EGII</strain>
    </source>
</reference>
<keyword evidence="3" id="KW-1185">Reference proteome</keyword>
<keyword evidence="1" id="KW-0472">Membrane</keyword>
<gene>
    <name evidence="2" type="ORF">CCAP1982_LOCUS14681</name>
</gene>
<evidence type="ECO:0000313" key="2">
    <source>
        <dbReference type="EMBL" id="CAD7006359.1"/>
    </source>
</evidence>
<comment type="caution">
    <text evidence="2">The sequence shown here is derived from an EMBL/GenBank/DDBJ whole genome shotgun (WGS) entry which is preliminary data.</text>
</comment>
<feature type="transmembrane region" description="Helical" evidence="1">
    <location>
        <begin position="21"/>
        <end position="40"/>
    </location>
</feature>
<accession>A0A811V4I8</accession>